<feature type="domain" description="Pseudouridine synthase I TruA alpha/beta" evidence="8">
    <location>
        <begin position="145"/>
        <end position="247"/>
    </location>
</feature>
<feature type="active site" description="Nucleophile" evidence="4 5">
    <location>
        <position position="54"/>
    </location>
</feature>
<protein>
    <recommendedName>
        <fullName evidence="4">tRNA pseudouridine synthase A</fullName>
        <ecNumber evidence="4">5.4.99.12</ecNumber>
    </recommendedName>
    <alternativeName>
        <fullName evidence="4">tRNA pseudouridine(38-40) synthase</fullName>
    </alternativeName>
    <alternativeName>
        <fullName evidence="4">tRNA pseudouridylate synthase I</fullName>
    </alternativeName>
    <alternativeName>
        <fullName evidence="4">tRNA-uridine isomerase I</fullName>
    </alternativeName>
</protein>
<dbReference type="GeneID" id="97392724"/>
<dbReference type="InterPro" id="IPR001406">
    <property type="entry name" value="PsdUridine_synth_TruA"/>
</dbReference>
<dbReference type="Proteomes" id="UP000095492">
    <property type="component" value="Unassembled WGS sequence"/>
</dbReference>
<evidence type="ECO:0000256" key="2">
    <source>
        <dbReference type="ARBA" id="ARBA00022694"/>
    </source>
</evidence>
<dbReference type="GO" id="GO:0160147">
    <property type="term" value="F:tRNA pseudouridine(38-40) synthase activity"/>
    <property type="evidence" value="ECO:0007669"/>
    <property type="project" value="UniProtKB-EC"/>
</dbReference>
<evidence type="ECO:0000259" key="8">
    <source>
        <dbReference type="Pfam" id="PF01416"/>
    </source>
</evidence>
<dbReference type="Gene3D" id="3.30.70.660">
    <property type="entry name" value="Pseudouridine synthase I, catalytic domain, C-terminal subdomain"/>
    <property type="match status" value="1"/>
</dbReference>
<sequence length="263" mass="29595">MSVKRVKLVVAYDGTNYCGWQVQPNGITIEGVLNRELSKLLKEDIVVIGASRTDSGVHSYGNVAVFDTNARMPAEKISYALNQRLPEDIVVQNSCEVPPDWHPRHCNSRKTYEYRILNREFPMPQRRLDTWFVYRKLNIPAMCEAARRFEGTHDFKSFCSVNTAVEDTTRTIYSCELEQQGDLLTIRVTGSGFLYNMVRIIAGTLFDVGIGKIAPEDIPAILEKKDRKAAGPTAPAHGLTMIGVEYEILPENLMRPGGKLTEK</sequence>
<dbReference type="EMBL" id="CYYA01000026">
    <property type="protein sequence ID" value="CUN24682.1"/>
    <property type="molecule type" value="Genomic_DNA"/>
</dbReference>
<feature type="domain" description="Pseudouridine synthase I TruA alpha/beta" evidence="8">
    <location>
        <begin position="9"/>
        <end position="104"/>
    </location>
</feature>
<dbReference type="GO" id="GO:0031119">
    <property type="term" value="P:tRNA pseudouridine synthesis"/>
    <property type="evidence" value="ECO:0007669"/>
    <property type="project" value="UniProtKB-UniRule"/>
</dbReference>
<dbReference type="InterPro" id="IPR020103">
    <property type="entry name" value="PsdUridine_synth_cat_dom_sf"/>
</dbReference>
<dbReference type="OrthoDB" id="9811823at2"/>
<comment type="similarity">
    <text evidence="1 4 7">Belongs to the tRNA pseudouridine synthase TruA family.</text>
</comment>
<dbReference type="PIRSF" id="PIRSF001430">
    <property type="entry name" value="tRNA_psdUrid_synth"/>
    <property type="match status" value="1"/>
</dbReference>
<dbReference type="AlphaFoldDB" id="A0A173VBE4"/>
<dbReference type="CDD" id="cd02570">
    <property type="entry name" value="PseudoU_synth_EcTruA"/>
    <property type="match status" value="1"/>
</dbReference>
<dbReference type="HAMAP" id="MF_00171">
    <property type="entry name" value="TruA"/>
    <property type="match status" value="1"/>
</dbReference>
<dbReference type="STRING" id="39490.ERS852448_02767"/>
<dbReference type="PANTHER" id="PTHR11142:SF0">
    <property type="entry name" value="TRNA PSEUDOURIDINE SYNTHASE-LIKE 1"/>
    <property type="match status" value="1"/>
</dbReference>
<evidence type="ECO:0000256" key="4">
    <source>
        <dbReference type="HAMAP-Rule" id="MF_00171"/>
    </source>
</evidence>
<gene>
    <name evidence="9" type="primary">truA_1</name>
    <name evidence="4" type="synonym">truA</name>
    <name evidence="9" type="ORF">ERS852448_02767</name>
</gene>
<evidence type="ECO:0000313" key="10">
    <source>
        <dbReference type="Proteomes" id="UP000095492"/>
    </source>
</evidence>
<organism evidence="9 10">
    <name type="scientific">Eubacterium ramulus</name>
    <dbReference type="NCBI Taxonomy" id="39490"/>
    <lineage>
        <taxon>Bacteria</taxon>
        <taxon>Bacillati</taxon>
        <taxon>Bacillota</taxon>
        <taxon>Clostridia</taxon>
        <taxon>Eubacteriales</taxon>
        <taxon>Eubacteriaceae</taxon>
        <taxon>Eubacterium</taxon>
    </lineage>
</organism>
<dbReference type="RefSeq" id="WP_055291045.1">
    <property type="nucleotide sequence ID" value="NZ_CBCTYR010000041.1"/>
</dbReference>
<dbReference type="Gene3D" id="3.30.70.580">
    <property type="entry name" value="Pseudouridine synthase I, catalytic domain, N-terminal subdomain"/>
    <property type="match status" value="1"/>
</dbReference>
<name>A0A173VBE4_EUBRA</name>
<evidence type="ECO:0000256" key="7">
    <source>
        <dbReference type="RuleBase" id="RU003792"/>
    </source>
</evidence>
<dbReference type="PANTHER" id="PTHR11142">
    <property type="entry name" value="PSEUDOURIDYLATE SYNTHASE"/>
    <property type="match status" value="1"/>
</dbReference>
<dbReference type="InterPro" id="IPR020097">
    <property type="entry name" value="PsdUridine_synth_TruA_a/b_dom"/>
</dbReference>
<comment type="caution">
    <text evidence="4">Lacks conserved residue(s) required for the propagation of feature annotation.</text>
</comment>
<evidence type="ECO:0000256" key="3">
    <source>
        <dbReference type="ARBA" id="ARBA00023235"/>
    </source>
</evidence>
<comment type="subunit">
    <text evidence="4">Homodimer.</text>
</comment>
<comment type="function">
    <text evidence="4">Formation of pseudouridine at positions 38, 39 and 40 in the anticodon stem and loop of transfer RNAs.</text>
</comment>
<dbReference type="EC" id="5.4.99.12" evidence="4"/>
<proteinExistence type="inferred from homology"/>
<dbReference type="FunFam" id="3.30.70.580:FF:000001">
    <property type="entry name" value="tRNA pseudouridine synthase A"/>
    <property type="match status" value="1"/>
</dbReference>
<dbReference type="InterPro" id="IPR020094">
    <property type="entry name" value="TruA/RsuA/RluB/E/F_N"/>
</dbReference>
<evidence type="ECO:0000256" key="5">
    <source>
        <dbReference type="PIRSR" id="PIRSR001430-1"/>
    </source>
</evidence>
<evidence type="ECO:0000256" key="6">
    <source>
        <dbReference type="PIRSR" id="PIRSR001430-2"/>
    </source>
</evidence>
<feature type="binding site" evidence="4 6">
    <location>
        <position position="112"/>
    </location>
    <ligand>
        <name>substrate</name>
    </ligand>
</feature>
<dbReference type="GO" id="GO:0003723">
    <property type="term" value="F:RNA binding"/>
    <property type="evidence" value="ECO:0007669"/>
    <property type="project" value="InterPro"/>
</dbReference>
<evidence type="ECO:0000313" key="9">
    <source>
        <dbReference type="EMBL" id="CUN24682.1"/>
    </source>
</evidence>
<dbReference type="InterPro" id="IPR020095">
    <property type="entry name" value="PsdUridine_synth_TruA_C"/>
</dbReference>
<keyword evidence="3 4" id="KW-0413">Isomerase</keyword>
<comment type="catalytic activity">
    <reaction evidence="4 7">
        <text>uridine(38/39/40) in tRNA = pseudouridine(38/39/40) in tRNA</text>
        <dbReference type="Rhea" id="RHEA:22376"/>
        <dbReference type="Rhea" id="RHEA-COMP:10085"/>
        <dbReference type="Rhea" id="RHEA-COMP:10087"/>
        <dbReference type="ChEBI" id="CHEBI:65314"/>
        <dbReference type="ChEBI" id="CHEBI:65315"/>
        <dbReference type="EC" id="5.4.99.12"/>
    </reaction>
</comment>
<dbReference type="NCBIfam" id="TIGR00071">
    <property type="entry name" value="hisT_truA"/>
    <property type="match status" value="1"/>
</dbReference>
<keyword evidence="2 4" id="KW-0819">tRNA processing</keyword>
<dbReference type="Pfam" id="PF01416">
    <property type="entry name" value="PseudoU_synth_1"/>
    <property type="match status" value="2"/>
</dbReference>
<evidence type="ECO:0000256" key="1">
    <source>
        <dbReference type="ARBA" id="ARBA00009375"/>
    </source>
</evidence>
<dbReference type="SUPFAM" id="SSF55120">
    <property type="entry name" value="Pseudouridine synthase"/>
    <property type="match status" value="1"/>
</dbReference>
<accession>A0A173VBE4</accession>
<reference evidence="9 10" key="1">
    <citation type="submission" date="2015-09" db="EMBL/GenBank/DDBJ databases">
        <authorList>
            <consortium name="Pathogen Informatics"/>
        </authorList>
    </citation>
    <scope>NUCLEOTIDE SEQUENCE [LARGE SCALE GENOMIC DNA]</scope>
    <source>
        <strain evidence="9 10">2789STDY5608891</strain>
    </source>
</reference>